<evidence type="ECO:0000256" key="2">
    <source>
        <dbReference type="ARBA" id="ARBA00023157"/>
    </source>
</evidence>
<dbReference type="Proteomes" id="UP001497480">
    <property type="component" value="Unassembled WGS sequence"/>
</dbReference>
<dbReference type="InterPro" id="IPR016140">
    <property type="entry name" value="Bifunc_inhib/LTP/seed_store"/>
</dbReference>
<comment type="function">
    <text evidence="3">Plant non-specific lipid-transfer proteins transfer phospholipids as well as galactolipids across membranes. May play a role in wax or cutin deposition in the cell walls of expanding epidermal cells and certain secretory tissues.</text>
</comment>
<sequence length="122" mass="12948">MKAPSATTINSLHGLLALSLIILLSTSEAKVSISCTSVIQEIAPCSDFILKSNDPSQACCNGVKKLSEEAKSQKDRTDICQCLKQGLSGIGKYDPNRIPQLPKACGVSITLPPIDQNTDCSK</sequence>
<comment type="caution">
    <text evidence="6">The sequence shown here is derived from an EMBL/GenBank/DDBJ whole genome shotgun (WGS) entry which is preliminary data.</text>
</comment>
<dbReference type="CDD" id="cd01960">
    <property type="entry name" value="nsLTP1"/>
    <property type="match status" value="1"/>
</dbReference>
<comment type="similarity">
    <text evidence="1 3">Belongs to the plant LTP family.</text>
</comment>
<reference evidence="6 7" key="1">
    <citation type="submission" date="2024-03" db="EMBL/GenBank/DDBJ databases">
        <authorList>
            <person name="Martinez-Hernandez J."/>
        </authorList>
    </citation>
    <scope>NUCLEOTIDE SEQUENCE [LARGE SCALE GENOMIC DNA]</scope>
</reference>
<dbReference type="EMBL" id="CAXHTB010000008">
    <property type="protein sequence ID" value="CAL0311302.1"/>
    <property type="molecule type" value="Genomic_DNA"/>
</dbReference>
<evidence type="ECO:0000256" key="1">
    <source>
        <dbReference type="ARBA" id="ARBA00009748"/>
    </source>
</evidence>
<keyword evidence="2" id="KW-1015">Disulfide bond</keyword>
<dbReference type="GO" id="GO:0008289">
    <property type="term" value="F:lipid binding"/>
    <property type="evidence" value="ECO:0007669"/>
    <property type="project" value="UniProtKB-KW"/>
</dbReference>
<dbReference type="SUPFAM" id="SSF47699">
    <property type="entry name" value="Bifunctional inhibitor/lipid-transfer protein/seed storage 2S albumin"/>
    <property type="match status" value="1"/>
</dbReference>
<keyword evidence="3" id="KW-0446">Lipid-binding</keyword>
<dbReference type="GO" id="GO:0006869">
    <property type="term" value="P:lipid transport"/>
    <property type="evidence" value="ECO:0007669"/>
    <property type="project" value="InterPro"/>
</dbReference>
<dbReference type="SMART" id="SM00499">
    <property type="entry name" value="AAI"/>
    <property type="match status" value="1"/>
</dbReference>
<evidence type="ECO:0000256" key="3">
    <source>
        <dbReference type="RuleBase" id="RU000628"/>
    </source>
</evidence>
<evidence type="ECO:0000259" key="5">
    <source>
        <dbReference type="SMART" id="SM00499"/>
    </source>
</evidence>
<keyword evidence="7" id="KW-1185">Reference proteome</keyword>
<feature type="chain" id="PRO_5043628930" description="Non-specific lipid-transfer protein" evidence="4">
    <location>
        <begin position="30"/>
        <end position="122"/>
    </location>
</feature>
<organism evidence="6 7">
    <name type="scientific">Lupinus luteus</name>
    <name type="common">European yellow lupine</name>
    <dbReference type="NCBI Taxonomy" id="3873"/>
    <lineage>
        <taxon>Eukaryota</taxon>
        <taxon>Viridiplantae</taxon>
        <taxon>Streptophyta</taxon>
        <taxon>Embryophyta</taxon>
        <taxon>Tracheophyta</taxon>
        <taxon>Spermatophyta</taxon>
        <taxon>Magnoliopsida</taxon>
        <taxon>eudicotyledons</taxon>
        <taxon>Gunneridae</taxon>
        <taxon>Pentapetalae</taxon>
        <taxon>rosids</taxon>
        <taxon>fabids</taxon>
        <taxon>Fabales</taxon>
        <taxon>Fabaceae</taxon>
        <taxon>Papilionoideae</taxon>
        <taxon>50 kb inversion clade</taxon>
        <taxon>genistoids sensu lato</taxon>
        <taxon>core genistoids</taxon>
        <taxon>Genisteae</taxon>
        <taxon>Lupinus</taxon>
    </lineage>
</organism>
<evidence type="ECO:0000313" key="7">
    <source>
        <dbReference type="Proteomes" id="UP001497480"/>
    </source>
</evidence>
<name>A0AAV1WQD9_LUPLU</name>
<dbReference type="PRINTS" id="PR00382">
    <property type="entry name" value="LIPIDTRNSFER"/>
</dbReference>
<dbReference type="PANTHER" id="PTHR33076">
    <property type="entry name" value="NON-SPECIFIC LIPID-TRANSFER PROTEIN 2-RELATED"/>
    <property type="match status" value="1"/>
</dbReference>
<dbReference type="InterPro" id="IPR000528">
    <property type="entry name" value="Plant_nsLTP"/>
</dbReference>
<dbReference type="Gene3D" id="1.10.110.10">
    <property type="entry name" value="Plant lipid-transfer and hydrophobic proteins"/>
    <property type="match status" value="1"/>
</dbReference>
<keyword evidence="3" id="KW-0813">Transport</keyword>
<dbReference type="Pfam" id="PF00234">
    <property type="entry name" value="Tryp_alpha_amyl"/>
    <property type="match status" value="1"/>
</dbReference>
<dbReference type="InterPro" id="IPR036312">
    <property type="entry name" value="Bifun_inhib/LTP/seed_sf"/>
</dbReference>
<feature type="signal peptide" evidence="4">
    <location>
        <begin position="1"/>
        <end position="29"/>
    </location>
</feature>
<evidence type="ECO:0000313" key="6">
    <source>
        <dbReference type="EMBL" id="CAL0311302.1"/>
    </source>
</evidence>
<dbReference type="AlphaFoldDB" id="A0AAV1WQD9"/>
<evidence type="ECO:0000256" key="4">
    <source>
        <dbReference type="SAM" id="SignalP"/>
    </source>
</evidence>
<keyword evidence="4" id="KW-0732">Signal</keyword>
<feature type="domain" description="Bifunctional inhibitor/plant lipid transfer protein/seed storage helical" evidence="5">
    <location>
        <begin position="35"/>
        <end position="120"/>
    </location>
</feature>
<protein>
    <recommendedName>
        <fullName evidence="3">Non-specific lipid-transfer protein</fullName>
    </recommendedName>
</protein>
<proteinExistence type="inferred from homology"/>
<gene>
    <name evidence="6" type="ORF">LLUT_LOCUS12362</name>
</gene>
<accession>A0AAV1WQD9</accession>